<dbReference type="PRINTS" id="PR00069">
    <property type="entry name" value="ALDKETRDTASE"/>
</dbReference>
<dbReference type="CDD" id="cd19079">
    <property type="entry name" value="AKR_EcYajO-like"/>
    <property type="match status" value="1"/>
</dbReference>
<dbReference type="GO" id="GO:0016491">
    <property type="term" value="F:oxidoreductase activity"/>
    <property type="evidence" value="ECO:0007669"/>
    <property type="project" value="UniProtKB-KW"/>
</dbReference>
<evidence type="ECO:0000256" key="1">
    <source>
        <dbReference type="ARBA" id="ARBA00023002"/>
    </source>
</evidence>
<dbReference type="SUPFAM" id="SSF51430">
    <property type="entry name" value="NAD(P)-linked oxidoreductase"/>
    <property type="match status" value="1"/>
</dbReference>
<dbReference type="InterPro" id="IPR036812">
    <property type="entry name" value="NAD(P)_OxRdtase_dom_sf"/>
</dbReference>
<dbReference type="FunFam" id="3.20.20.100:FF:000004">
    <property type="entry name" value="Oxidoreductase, aldo/keto reductase"/>
    <property type="match status" value="1"/>
</dbReference>
<evidence type="ECO:0000313" key="3">
    <source>
        <dbReference type="EMBL" id="HAE28278.1"/>
    </source>
</evidence>
<dbReference type="RefSeq" id="WP_272990051.1">
    <property type="nucleotide sequence ID" value="NZ_CAJWRG010000015.1"/>
</dbReference>
<dbReference type="PANTHER" id="PTHR43364:SF4">
    <property type="entry name" value="NAD(P)-LINKED OXIDOREDUCTASE SUPERFAMILY PROTEIN"/>
    <property type="match status" value="1"/>
</dbReference>
<organism evidence="3 4">
    <name type="scientific">Hyphomonas adhaerens</name>
    <dbReference type="NCBI Taxonomy" id="81029"/>
    <lineage>
        <taxon>Bacteria</taxon>
        <taxon>Pseudomonadati</taxon>
        <taxon>Pseudomonadota</taxon>
        <taxon>Alphaproteobacteria</taxon>
        <taxon>Hyphomonadales</taxon>
        <taxon>Hyphomonadaceae</taxon>
        <taxon>Hyphomonas</taxon>
    </lineage>
</organism>
<dbReference type="AlphaFoldDB" id="A0A3B9H0U6"/>
<dbReference type="Pfam" id="PF00248">
    <property type="entry name" value="Aldo_ket_red"/>
    <property type="match status" value="1"/>
</dbReference>
<dbReference type="PANTHER" id="PTHR43364">
    <property type="entry name" value="NADH-SPECIFIC METHYLGLYOXAL REDUCTASE-RELATED"/>
    <property type="match status" value="1"/>
</dbReference>
<dbReference type="EMBL" id="DMAN01000314">
    <property type="protein sequence ID" value="HAE28278.1"/>
    <property type="molecule type" value="Genomic_DNA"/>
</dbReference>
<dbReference type="Gene3D" id="3.20.20.100">
    <property type="entry name" value="NADP-dependent oxidoreductase domain"/>
    <property type="match status" value="1"/>
</dbReference>
<feature type="domain" description="NADP-dependent oxidoreductase" evidence="2">
    <location>
        <begin position="15"/>
        <end position="315"/>
    </location>
</feature>
<reference evidence="3 4" key="1">
    <citation type="journal article" date="2018" name="Nat. Biotechnol.">
        <title>A standardized bacterial taxonomy based on genome phylogeny substantially revises the tree of life.</title>
        <authorList>
            <person name="Parks D.H."/>
            <person name="Chuvochina M."/>
            <person name="Waite D.W."/>
            <person name="Rinke C."/>
            <person name="Skarshewski A."/>
            <person name="Chaumeil P.A."/>
            <person name="Hugenholtz P."/>
        </authorList>
    </citation>
    <scope>NUCLEOTIDE SEQUENCE [LARGE SCALE GENOMIC DNA]</scope>
    <source>
        <strain evidence="3">UBA8733</strain>
    </source>
</reference>
<name>A0A3B9H0U6_9PROT</name>
<dbReference type="InterPro" id="IPR050523">
    <property type="entry name" value="AKR_Detox_Biosynth"/>
</dbReference>
<comment type="caution">
    <text evidence="3">The sequence shown here is derived from an EMBL/GenBank/DDBJ whole genome shotgun (WGS) entry which is preliminary data.</text>
</comment>
<accession>A0A3B9H0U6</accession>
<gene>
    <name evidence="3" type="ORF">DCG58_14035</name>
</gene>
<dbReference type="Proteomes" id="UP000259610">
    <property type="component" value="Unassembled WGS sequence"/>
</dbReference>
<keyword evidence="1" id="KW-0560">Oxidoreductase</keyword>
<evidence type="ECO:0000259" key="2">
    <source>
        <dbReference type="Pfam" id="PF00248"/>
    </source>
</evidence>
<dbReference type="InterPro" id="IPR023210">
    <property type="entry name" value="NADP_OxRdtase_dom"/>
</dbReference>
<proteinExistence type="predicted"/>
<protein>
    <submittedName>
        <fullName evidence="3">Alcohol dehydrogenase</fullName>
    </submittedName>
</protein>
<sequence>MDYVNFGNTGLKVSRLCLGCMSFGEPDRGQHPWSLTEDTSRPLIRRAVELGFNFFDTANMYSGGSSEEIIGRALKDFAYRDEIVIATKAHFPWRLAPNTMGLSRKSLFAAIDDSLSRLGTDYVDLFQIHRFDPTTPIEETMEALHDIVKAGKARYIGASSMWAWQFQKMQVTAKANGWTPFVSMQNYVNLLYREEEREMLPYCASEGVAVMPWSPLARGRLTRDWDETTERSETDRVQGLLYTKAVEADKKVVETVAGIAKERGVPRAQVAMAWLLHKPEITSPIIGATKMGHLEDAVAATELKLSDEEIARLEAPYVPHEVVGLEMAPPFDVKVSLKG</sequence>
<dbReference type="InterPro" id="IPR020471">
    <property type="entry name" value="AKR"/>
</dbReference>
<evidence type="ECO:0000313" key="4">
    <source>
        <dbReference type="Proteomes" id="UP000259610"/>
    </source>
</evidence>
<dbReference type="GO" id="GO:0005829">
    <property type="term" value="C:cytosol"/>
    <property type="evidence" value="ECO:0007669"/>
    <property type="project" value="TreeGrafter"/>
</dbReference>